<dbReference type="EMBL" id="JAJIRN010000006">
    <property type="protein sequence ID" value="MCV2369328.1"/>
    <property type="molecule type" value="Genomic_DNA"/>
</dbReference>
<dbReference type="Proteomes" id="UP001209701">
    <property type="component" value="Unassembled WGS sequence"/>
</dbReference>
<feature type="compositionally biased region" description="Low complexity" evidence="1">
    <location>
        <begin position="30"/>
        <end position="67"/>
    </location>
</feature>
<protein>
    <submittedName>
        <fullName evidence="2">Uncharacterized protein</fullName>
    </submittedName>
</protein>
<evidence type="ECO:0000313" key="2">
    <source>
        <dbReference type="EMBL" id="MCV2369328.1"/>
    </source>
</evidence>
<dbReference type="RefSeq" id="WP_263571914.1">
    <property type="nucleotide sequence ID" value="NZ_JAJIRN010000006.1"/>
</dbReference>
<feature type="region of interest" description="Disordered" evidence="1">
    <location>
        <begin position="29"/>
        <end position="67"/>
    </location>
</feature>
<proteinExistence type="predicted"/>
<sequence>MRAALSILGLVIAFAIVMGMMKKQAQQLQAPTSVGAASASTATPDAVRRQLQQAAQQAAQRASEAMP</sequence>
<gene>
    <name evidence="2" type="ORF">LNV07_14685</name>
</gene>
<evidence type="ECO:0000313" key="3">
    <source>
        <dbReference type="Proteomes" id="UP001209701"/>
    </source>
</evidence>
<organism evidence="2 3">
    <name type="scientific">Roseateles oligotrophus</name>
    <dbReference type="NCBI Taxonomy" id="1769250"/>
    <lineage>
        <taxon>Bacteria</taxon>
        <taxon>Pseudomonadati</taxon>
        <taxon>Pseudomonadota</taxon>
        <taxon>Betaproteobacteria</taxon>
        <taxon>Burkholderiales</taxon>
        <taxon>Sphaerotilaceae</taxon>
        <taxon>Roseateles</taxon>
    </lineage>
</organism>
<keyword evidence="3" id="KW-1185">Reference proteome</keyword>
<reference evidence="2 3" key="1">
    <citation type="submission" date="2021-11" db="EMBL/GenBank/DDBJ databases">
        <authorList>
            <person name="Liang Q."/>
            <person name="Mou H."/>
            <person name="Liu Z."/>
        </authorList>
    </citation>
    <scope>NUCLEOTIDE SEQUENCE [LARGE SCALE GENOMIC DNA]</scope>
    <source>
        <strain evidence="2 3">CHU3</strain>
    </source>
</reference>
<comment type="caution">
    <text evidence="2">The sequence shown here is derived from an EMBL/GenBank/DDBJ whole genome shotgun (WGS) entry which is preliminary data.</text>
</comment>
<accession>A0ABT2YH23</accession>
<evidence type="ECO:0000256" key="1">
    <source>
        <dbReference type="SAM" id="MobiDB-lite"/>
    </source>
</evidence>
<name>A0ABT2YH23_9BURK</name>